<dbReference type="AlphaFoldDB" id="A0A5C7HEF6"/>
<organism evidence="5 6">
    <name type="scientific">Acer yangbiense</name>
    <dbReference type="NCBI Taxonomy" id="1000413"/>
    <lineage>
        <taxon>Eukaryota</taxon>
        <taxon>Viridiplantae</taxon>
        <taxon>Streptophyta</taxon>
        <taxon>Embryophyta</taxon>
        <taxon>Tracheophyta</taxon>
        <taxon>Spermatophyta</taxon>
        <taxon>Magnoliopsida</taxon>
        <taxon>eudicotyledons</taxon>
        <taxon>Gunneridae</taxon>
        <taxon>Pentapetalae</taxon>
        <taxon>rosids</taxon>
        <taxon>malvids</taxon>
        <taxon>Sapindales</taxon>
        <taxon>Sapindaceae</taxon>
        <taxon>Hippocastanoideae</taxon>
        <taxon>Acereae</taxon>
        <taxon>Acer</taxon>
    </lineage>
</organism>
<reference evidence="6" key="1">
    <citation type="journal article" date="2019" name="Gigascience">
        <title>De novo genome assembly of the endangered Acer yangbiense, a plant species with extremely small populations endemic to Yunnan Province, China.</title>
        <authorList>
            <person name="Yang J."/>
            <person name="Wariss H.M."/>
            <person name="Tao L."/>
            <person name="Zhang R."/>
            <person name="Yun Q."/>
            <person name="Hollingsworth P."/>
            <person name="Dao Z."/>
            <person name="Luo G."/>
            <person name="Guo H."/>
            <person name="Ma Y."/>
            <person name="Sun W."/>
        </authorList>
    </citation>
    <scope>NUCLEOTIDE SEQUENCE [LARGE SCALE GENOMIC DNA]</scope>
    <source>
        <strain evidence="6">cv. Malutang</strain>
    </source>
</reference>
<evidence type="ECO:0000313" key="6">
    <source>
        <dbReference type="Proteomes" id="UP000323000"/>
    </source>
</evidence>
<evidence type="ECO:0000256" key="2">
    <source>
        <dbReference type="ARBA" id="ARBA00022670"/>
    </source>
</evidence>
<evidence type="ECO:0000259" key="4">
    <source>
        <dbReference type="PROSITE" id="PS51767"/>
    </source>
</evidence>
<keyword evidence="3" id="KW-0378">Hydrolase</keyword>
<dbReference type="InterPro" id="IPR051708">
    <property type="entry name" value="Plant_Aspart_Prot_A1"/>
</dbReference>
<dbReference type="InterPro" id="IPR033121">
    <property type="entry name" value="PEPTIDASE_A1"/>
</dbReference>
<gene>
    <name evidence="5" type="ORF">EZV62_019842</name>
</gene>
<dbReference type="OrthoDB" id="1751293at2759"/>
<name>A0A5C7HEF6_9ROSI</name>
<dbReference type="PANTHER" id="PTHR47967">
    <property type="entry name" value="OS07G0603500 PROTEIN-RELATED"/>
    <property type="match status" value="1"/>
</dbReference>
<dbReference type="Proteomes" id="UP000323000">
    <property type="component" value="Chromosome 9"/>
</dbReference>
<evidence type="ECO:0000256" key="3">
    <source>
        <dbReference type="ARBA" id="ARBA00022801"/>
    </source>
</evidence>
<dbReference type="GO" id="GO:0005576">
    <property type="term" value="C:extracellular region"/>
    <property type="evidence" value="ECO:0007669"/>
    <property type="project" value="TreeGrafter"/>
</dbReference>
<evidence type="ECO:0000313" key="5">
    <source>
        <dbReference type="EMBL" id="TXG54586.1"/>
    </source>
</evidence>
<comment type="similarity">
    <text evidence="1">Belongs to the peptidase A1 family.</text>
</comment>
<dbReference type="Pfam" id="PF14543">
    <property type="entry name" value="TAXi_N"/>
    <property type="match status" value="1"/>
</dbReference>
<dbReference type="GO" id="GO:0008233">
    <property type="term" value="F:peptidase activity"/>
    <property type="evidence" value="ECO:0007669"/>
    <property type="project" value="UniProtKB-KW"/>
</dbReference>
<dbReference type="PROSITE" id="PS51767">
    <property type="entry name" value="PEPTIDASE_A1"/>
    <property type="match status" value="1"/>
</dbReference>
<dbReference type="EMBL" id="VAHF01000009">
    <property type="protein sequence ID" value="TXG54586.1"/>
    <property type="molecule type" value="Genomic_DNA"/>
</dbReference>
<dbReference type="InterPro" id="IPR032861">
    <property type="entry name" value="TAXi_N"/>
</dbReference>
<dbReference type="PANTHER" id="PTHR47967:SF128">
    <property type="entry name" value="ASPARTIC PROTEINASE CDR1-LIKE"/>
    <property type="match status" value="1"/>
</dbReference>
<proteinExistence type="inferred from homology"/>
<comment type="caution">
    <text evidence="5">The sequence shown here is derived from an EMBL/GenBank/DDBJ whole genome shotgun (WGS) entry which is preliminary data.</text>
</comment>
<dbReference type="Gene3D" id="2.40.70.10">
    <property type="entry name" value="Acid Proteases"/>
    <property type="match status" value="1"/>
</dbReference>
<accession>A0A5C7HEF6</accession>
<dbReference type="SUPFAM" id="SSF50630">
    <property type="entry name" value="Acid proteases"/>
    <property type="match status" value="1"/>
</dbReference>
<feature type="domain" description="Peptidase A1" evidence="4">
    <location>
        <begin position="8"/>
        <end position="154"/>
    </location>
</feature>
<dbReference type="GO" id="GO:0006508">
    <property type="term" value="P:proteolysis"/>
    <property type="evidence" value="ECO:0007669"/>
    <property type="project" value="UniProtKB-KW"/>
</dbReference>
<protein>
    <recommendedName>
        <fullName evidence="4">Peptidase A1 domain-containing protein</fullName>
    </recommendedName>
</protein>
<keyword evidence="6" id="KW-1185">Reference proteome</keyword>
<keyword evidence="2" id="KW-0645">Protease</keyword>
<dbReference type="InterPro" id="IPR021109">
    <property type="entry name" value="Peptidase_aspartic_dom_sf"/>
</dbReference>
<evidence type="ECO:0000256" key="1">
    <source>
        <dbReference type="ARBA" id="ARBA00007447"/>
    </source>
</evidence>
<sequence>MVASGGEYFMEISIGTPKIKVLGNADTGSDLTWIQTYSDKRCDVKRNVCGYKYLYGDGSFSEGNIGSEKFAIALSTGHPVSFLKIIFGCGHSNVSLFDEVGSGIIGIGGGPLSLISQLGHNVVSTPLIDKEPKTFYYVTLEATKCWKEEASLHK</sequence>